<evidence type="ECO:0000313" key="8">
    <source>
        <dbReference type="EMBL" id="QEL18425.1"/>
    </source>
</evidence>
<name>A0A5C1AIE9_9BACT</name>
<dbReference type="InterPro" id="IPR039425">
    <property type="entry name" value="RNA_pol_sigma-70-like"/>
</dbReference>
<evidence type="ECO:0000256" key="4">
    <source>
        <dbReference type="ARBA" id="ARBA00023163"/>
    </source>
</evidence>
<comment type="similarity">
    <text evidence="1">Belongs to the sigma-70 factor family. ECF subfamily.</text>
</comment>
<feature type="region of interest" description="Disordered" evidence="5">
    <location>
        <begin position="90"/>
        <end position="123"/>
    </location>
</feature>
<dbReference type="Gene3D" id="1.10.1740.10">
    <property type="match status" value="1"/>
</dbReference>
<evidence type="ECO:0000313" key="9">
    <source>
        <dbReference type="Proteomes" id="UP000324974"/>
    </source>
</evidence>
<evidence type="ECO:0000256" key="1">
    <source>
        <dbReference type="ARBA" id="ARBA00010641"/>
    </source>
</evidence>
<keyword evidence="9" id="KW-1185">Reference proteome</keyword>
<dbReference type="CDD" id="cd06171">
    <property type="entry name" value="Sigma70_r4"/>
    <property type="match status" value="1"/>
</dbReference>
<dbReference type="AlphaFoldDB" id="A0A5C1AIE9"/>
<dbReference type="InterPro" id="IPR007627">
    <property type="entry name" value="RNA_pol_sigma70_r2"/>
</dbReference>
<dbReference type="GO" id="GO:0006352">
    <property type="term" value="P:DNA-templated transcription initiation"/>
    <property type="evidence" value="ECO:0007669"/>
    <property type="project" value="InterPro"/>
</dbReference>
<dbReference type="Pfam" id="PF08281">
    <property type="entry name" value="Sigma70_r4_2"/>
    <property type="match status" value="1"/>
</dbReference>
<keyword evidence="3" id="KW-0731">Sigma factor</keyword>
<keyword evidence="4" id="KW-0804">Transcription</keyword>
<dbReference type="GO" id="GO:0016987">
    <property type="term" value="F:sigma factor activity"/>
    <property type="evidence" value="ECO:0007669"/>
    <property type="project" value="UniProtKB-KW"/>
</dbReference>
<organism evidence="8 9">
    <name type="scientific">Limnoglobus roseus</name>
    <dbReference type="NCBI Taxonomy" id="2598579"/>
    <lineage>
        <taxon>Bacteria</taxon>
        <taxon>Pseudomonadati</taxon>
        <taxon>Planctomycetota</taxon>
        <taxon>Planctomycetia</taxon>
        <taxon>Gemmatales</taxon>
        <taxon>Gemmataceae</taxon>
        <taxon>Limnoglobus</taxon>
    </lineage>
</organism>
<dbReference type="NCBIfam" id="TIGR02937">
    <property type="entry name" value="sigma70-ECF"/>
    <property type="match status" value="1"/>
</dbReference>
<proteinExistence type="inferred from homology"/>
<dbReference type="Gene3D" id="1.10.10.10">
    <property type="entry name" value="Winged helix-like DNA-binding domain superfamily/Winged helix DNA-binding domain"/>
    <property type="match status" value="1"/>
</dbReference>
<dbReference type="GO" id="GO:0003677">
    <property type="term" value="F:DNA binding"/>
    <property type="evidence" value="ECO:0007669"/>
    <property type="project" value="InterPro"/>
</dbReference>
<dbReference type="Proteomes" id="UP000324974">
    <property type="component" value="Chromosome"/>
</dbReference>
<reference evidence="9" key="1">
    <citation type="submission" date="2019-08" db="EMBL/GenBank/DDBJ databases">
        <title>Limnoglobus roseus gen. nov., sp. nov., a novel freshwater planctomycete with a giant genome from the family Gemmataceae.</title>
        <authorList>
            <person name="Kulichevskaya I.S."/>
            <person name="Naumoff D.G."/>
            <person name="Miroshnikov K."/>
            <person name="Ivanova A."/>
            <person name="Philippov D.A."/>
            <person name="Hakobyan A."/>
            <person name="Rijpstra I.C."/>
            <person name="Sinninghe Damste J.S."/>
            <person name="Liesack W."/>
            <person name="Dedysh S.N."/>
        </authorList>
    </citation>
    <scope>NUCLEOTIDE SEQUENCE [LARGE SCALE GENOMIC DNA]</scope>
    <source>
        <strain evidence="9">PX52</strain>
    </source>
</reference>
<evidence type="ECO:0000256" key="3">
    <source>
        <dbReference type="ARBA" id="ARBA00023082"/>
    </source>
</evidence>
<dbReference type="InterPro" id="IPR013249">
    <property type="entry name" value="RNA_pol_sigma70_r4_t2"/>
</dbReference>
<dbReference type="RefSeq" id="WP_246173477.1">
    <property type="nucleotide sequence ID" value="NZ_CP042425.1"/>
</dbReference>
<accession>A0A5C1AIE9</accession>
<dbReference type="InterPro" id="IPR013324">
    <property type="entry name" value="RNA_pol_sigma_r3/r4-like"/>
</dbReference>
<dbReference type="SUPFAM" id="SSF88659">
    <property type="entry name" value="Sigma3 and sigma4 domains of RNA polymerase sigma factors"/>
    <property type="match status" value="1"/>
</dbReference>
<dbReference type="InterPro" id="IPR014284">
    <property type="entry name" value="RNA_pol_sigma-70_dom"/>
</dbReference>
<dbReference type="InterPro" id="IPR036388">
    <property type="entry name" value="WH-like_DNA-bd_sf"/>
</dbReference>
<feature type="compositionally biased region" description="Polar residues" evidence="5">
    <location>
        <begin position="205"/>
        <end position="214"/>
    </location>
</feature>
<evidence type="ECO:0000256" key="2">
    <source>
        <dbReference type="ARBA" id="ARBA00023015"/>
    </source>
</evidence>
<keyword evidence="2" id="KW-0805">Transcription regulation</keyword>
<dbReference type="EMBL" id="CP042425">
    <property type="protein sequence ID" value="QEL18425.1"/>
    <property type="molecule type" value="Genomic_DNA"/>
</dbReference>
<evidence type="ECO:0000256" key="5">
    <source>
        <dbReference type="SAM" id="MobiDB-lite"/>
    </source>
</evidence>
<dbReference type="PANTHER" id="PTHR43133">
    <property type="entry name" value="RNA POLYMERASE ECF-TYPE SIGMA FACTO"/>
    <property type="match status" value="1"/>
</dbReference>
<dbReference type="KEGG" id="lrs:PX52LOC_05450"/>
<dbReference type="SUPFAM" id="SSF88946">
    <property type="entry name" value="Sigma2 domain of RNA polymerase sigma factors"/>
    <property type="match status" value="1"/>
</dbReference>
<dbReference type="Pfam" id="PF04542">
    <property type="entry name" value="Sigma70_r2"/>
    <property type="match status" value="1"/>
</dbReference>
<feature type="domain" description="RNA polymerase sigma factor 70 region 4 type 2" evidence="7">
    <location>
        <begin position="127"/>
        <end position="178"/>
    </location>
</feature>
<sequence>MNNDERLWIAECLKGRTESFGQLVLRYQDRLYHATLRIADTPEDAYDVVQDAFLNAYQSLASFKGDSEFFTWLYRIAFNAAISQKRKKKATASLDTGRNGKPVAEPIDESHGVRPGDTLEQGEDEAKLHEAIRRLSTEHRAVLVMKDLDGLKYEDIAEVMGVPIGTVRSRLHRARLELRSLLEAGAETAGKPNQLTGDAAGSVQGVGTTQSHAE</sequence>
<feature type="domain" description="RNA polymerase sigma-70 region 2" evidence="6">
    <location>
        <begin position="23"/>
        <end position="90"/>
    </location>
</feature>
<dbReference type="InterPro" id="IPR013325">
    <property type="entry name" value="RNA_pol_sigma_r2"/>
</dbReference>
<feature type="region of interest" description="Disordered" evidence="5">
    <location>
        <begin position="189"/>
        <end position="214"/>
    </location>
</feature>
<protein>
    <submittedName>
        <fullName evidence="8">RNA polymerase subunit sigma</fullName>
    </submittedName>
</protein>
<evidence type="ECO:0000259" key="6">
    <source>
        <dbReference type="Pfam" id="PF04542"/>
    </source>
</evidence>
<dbReference type="PANTHER" id="PTHR43133:SF51">
    <property type="entry name" value="RNA POLYMERASE SIGMA FACTOR"/>
    <property type="match status" value="1"/>
</dbReference>
<gene>
    <name evidence="8" type="ORF">PX52LOC_05450</name>
</gene>
<evidence type="ECO:0000259" key="7">
    <source>
        <dbReference type="Pfam" id="PF08281"/>
    </source>
</evidence>